<dbReference type="CDD" id="cd19166">
    <property type="entry name" value="HemeO-bac"/>
    <property type="match status" value="1"/>
</dbReference>
<proteinExistence type="predicted"/>
<evidence type="ECO:0000313" key="1">
    <source>
        <dbReference type="EMBL" id="NWE80210.1"/>
    </source>
</evidence>
<dbReference type="SUPFAM" id="SSF48613">
    <property type="entry name" value="Heme oxygenase-like"/>
    <property type="match status" value="1"/>
</dbReference>
<protein>
    <submittedName>
        <fullName evidence="1">Biliverdin-producing heme oxygenase</fullName>
    </submittedName>
</protein>
<dbReference type="RefSeq" id="WP_177116233.1">
    <property type="nucleotide sequence ID" value="NZ_JACARF010000072.1"/>
</dbReference>
<dbReference type="GO" id="GO:0004392">
    <property type="term" value="F:heme oxygenase (decyclizing) activity"/>
    <property type="evidence" value="ECO:0007669"/>
    <property type="project" value="InterPro"/>
</dbReference>
<dbReference type="InterPro" id="IPR016053">
    <property type="entry name" value="Haem_Oase-like"/>
</dbReference>
<sequence>MNAIPLILVELREATAALHRRLDTRLPFSRMDLALYRELMSAYYGFYQPLERALTPCAEAIPDLDWARRGKTPFLHADLVAMGLEPGQIDALPMCRELPTVESVPQAFGALYVLEGATLGGQVLRNLIEIKIGVGSTNGGAFMNVYGAHTSALWQHFLQCLYSQHTPAERLEAVSVAESTFICFEQWLDRCGVLR</sequence>
<organism evidence="1 2">
    <name type="scientific">Pseudomonas yamanorum</name>
    <dbReference type="NCBI Taxonomy" id="515393"/>
    <lineage>
        <taxon>Bacteria</taxon>
        <taxon>Pseudomonadati</taxon>
        <taxon>Pseudomonadota</taxon>
        <taxon>Gammaproteobacteria</taxon>
        <taxon>Pseudomonadales</taxon>
        <taxon>Pseudomonadaceae</taxon>
        <taxon>Pseudomonas</taxon>
    </lineage>
</organism>
<name>A0A7Y8FJA9_9PSED</name>
<dbReference type="Pfam" id="PF01126">
    <property type="entry name" value="Heme_oxygenase"/>
    <property type="match status" value="1"/>
</dbReference>
<accession>A0A7Y8FJA9</accession>
<dbReference type="EMBL" id="JACARF010000072">
    <property type="protein sequence ID" value="NWE80210.1"/>
    <property type="molecule type" value="Genomic_DNA"/>
</dbReference>
<dbReference type="AlphaFoldDB" id="A0A7Y8FJA9"/>
<dbReference type="InterPro" id="IPR016084">
    <property type="entry name" value="Haem_Oase-like_multi-hlx"/>
</dbReference>
<reference evidence="1 2" key="1">
    <citation type="submission" date="2020-04" db="EMBL/GenBank/DDBJ databases">
        <title>Molecular characterization of pseudomonads from Agaricus bisporus reveal novel blotch 2 pathogens in Western Europe.</title>
        <authorList>
            <person name="Taparia T."/>
            <person name="Krijger M."/>
            <person name="Haynes E."/>
            <person name="Elpinstone J.G."/>
            <person name="Noble R."/>
            <person name="Van Der Wolf J."/>
        </authorList>
    </citation>
    <scope>NUCLEOTIDE SEQUENCE [LARGE SCALE GENOMIC DNA]</scope>
    <source>
        <strain evidence="1 2">IPO3781</strain>
    </source>
</reference>
<evidence type="ECO:0000313" key="2">
    <source>
        <dbReference type="Proteomes" id="UP000537188"/>
    </source>
</evidence>
<gene>
    <name evidence="1" type="ORF">HX828_32085</name>
</gene>
<dbReference type="GO" id="GO:0006788">
    <property type="term" value="P:heme oxidation"/>
    <property type="evidence" value="ECO:0007669"/>
    <property type="project" value="InterPro"/>
</dbReference>
<dbReference type="Proteomes" id="UP000537188">
    <property type="component" value="Unassembled WGS sequence"/>
</dbReference>
<dbReference type="Gene3D" id="1.20.910.10">
    <property type="entry name" value="Heme oxygenase-like"/>
    <property type="match status" value="1"/>
</dbReference>
<comment type="caution">
    <text evidence="1">The sequence shown here is derived from an EMBL/GenBank/DDBJ whole genome shotgun (WGS) entry which is preliminary data.</text>
</comment>